<dbReference type="InterPro" id="IPR010872">
    <property type="entry name" value="MDMPI_C-term_domain"/>
</dbReference>
<dbReference type="Pfam" id="PF11716">
    <property type="entry name" value="MDMPI_N"/>
    <property type="match status" value="1"/>
</dbReference>
<sequence length="276" mass="28672">MPLPGPGLATYLHWLGSAAGRLEANARQAGLEAPVPTCPGWTVRDLLVHQGMVHRWATANIAGSAAAGLPAGLAADEVARRAEAAGYAAADLPGWFRSGSDALAAALAGAPADLAAMVFLRDAPAPREFWARRQAHETAIHAVDALAAVLGRTPLADESGIGPAQALDGVDELLCGFLPRRRTQLRTEGPVLVHIRAVDGPGPDTGSGPSAWNVQLGQEPPRTERAAAVPDRADAIISAAPAALYLGLWNRGGELEAGGDAGVLQLWRQQMRVSWS</sequence>
<feature type="domain" description="MDMPI C-terminal" evidence="1">
    <location>
        <begin position="166"/>
        <end position="265"/>
    </location>
</feature>
<dbReference type="EMBL" id="JAKLTQ010000001">
    <property type="protein sequence ID" value="MCG2620427.1"/>
    <property type="molecule type" value="Genomic_DNA"/>
</dbReference>
<proteinExistence type="predicted"/>
<keyword evidence="4" id="KW-1185">Reference proteome</keyword>
<dbReference type="InterPro" id="IPR024344">
    <property type="entry name" value="MDMPI_metal-binding"/>
</dbReference>
<dbReference type="InterPro" id="IPR017517">
    <property type="entry name" value="Maleyloyr_isom"/>
</dbReference>
<feature type="domain" description="Mycothiol-dependent maleylpyruvate isomerase metal-binding" evidence="2">
    <location>
        <begin position="21"/>
        <end position="145"/>
    </location>
</feature>
<evidence type="ECO:0000313" key="3">
    <source>
        <dbReference type="EMBL" id="MCG2620427.1"/>
    </source>
</evidence>
<keyword evidence="3" id="KW-0413">Isomerase</keyword>
<reference evidence="3" key="1">
    <citation type="submission" date="2022-01" db="EMBL/GenBank/DDBJ databases">
        <authorList>
            <person name="Jo J.-H."/>
            <person name="Im W.-T."/>
        </authorList>
    </citation>
    <scope>NUCLEOTIDE SEQUENCE</scope>
    <source>
        <strain evidence="3">I2-34</strain>
    </source>
</reference>
<organism evidence="3 4">
    <name type="scientific">Arthrobacter hankyongi</name>
    <dbReference type="NCBI Taxonomy" id="2904801"/>
    <lineage>
        <taxon>Bacteria</taxon>
        <taxon>Bacillati</taxon>
        <taxon>Actinomycetota</taxon>
        <taxon>Actinomycetes</taxon>
        <taxon>Micrococcales</taxon>
        <taxon>Micrococcaceae</taxon>
        <taxon>Arthrobacter</taxon>
    </lineage>
</organism>
<dbReference type="PANTHER" id="PTHR40758:SF1">
    <property type="entry name" value="CONSERVED PROTEIN"/>
    <property type="match status" value="1"/>
</dbReference>
<dbReference type="Proteomes" id="UP001165368">
    <property type="component" value="Unassembled WGS sequence"/>
</dbReference>
<evidence type="ECO:0000259" key="1">
    <source>
        <dbReference type="Pfam" id="PF07398"/>
    </source>
</evidence>
<dbReference type="PANTHER" id="PTHR40758">
    <property type="entry name" value="CONSERVED PROTEIN"/>
    <property type="match status" value="1"/>
</dbReference>
<comment type="caution">
    <text evidence="3">The sequence shown here is derived from an EMBL/GenBank/DDBJ whole genome shotgun (WGS) entry which is preliminary data.</text>
</comment>
<dbReference type="NCBIfam" id="TIGR03083">
    <property type="entry name" value="maleylpyruvate isomerase family mycothiol-dependent enzyme"/>
    <property type="match status" value="1"/>
</dbReference>
<accession>A0ABS9L158</accession>
<name>A0ABS9L158_9MICC</name>
<evidence type="ECO:0000259" key="2">
    <source>
        <dbReference type="Pfam" id="PF11716"/>
    </source>
</evidence>
<dbReference type="SUPFAM" id="SSF109854">
    <property type="entry name" value="DinB/YfiT-like putative metalloenzymes"/>
    <property type="match status" value="1"/>
</dbReference>
<dbReference type="GO" id="GO:0016853">
    <property type="term" value="F:isomerase activity"/>
    <property type="evidence" value="ECO:0007669"/>
    <property type="project" value="UniProtKB-KW"/>
</dbReference>
<dbReference type="Pfam" id="PF07398">
    <property type="entry name" value="MDMPI_C"/>
    <property type="match status" value="1"/>
</dbReference>
<gene>
    <name evidence="3" type="ORF">LVY72_00705</name>
</gene>
<dbReference type="RefSeq" id="WP_237817529.1">
    <property type="nucleotide sequence ID" value="NZ_JAKLTQ010000001.1"/>
</dbReference>
<protein>
    <submittedName>
        <fullName evidence="3">Maleylpyruvate isomerase N-terminal domain-containing protein</fullName>
    </submittedName>
</protein>
<evidence type="ECO:0000313" key="4">
    <source>
        <dbReference type="Proteomes" id="UP001165368"/>
    </source>
</evidence>
<dbReference type="InterPro" id="IPR034660">
    <property type="entry name" value="DinB/YfiT-like"/>
</dbReference>